<dbReference type="InterPro" id="IPR052815">
    <property type="entry name" value="PDCD2-like_regulator"/>
</dbReference>
<feature type="compositionally biased region" description="Polar residues" evidence="1">
    <location>
        <begin position="41"/>
        <end position="54"/>
    </location>
</feature>
<evidence type="ECO:0000313" key="4">
    <source>
        <dbReference type="Proteomes" id="UP000266841"/>
    </source>
</evidence>
<name>K0R2Q0_THAOC</name>
<sequence length="558" mass="62448">MMNIYLLVPSTTETGVELLRPNRVSRAYVPIYLLGSGQEVAGSSHQPTQTTNDEPSAESRGEVGEETEFFGDDRERGCPSVSVCPWQTVRTREPARHNRAFRVQLQSPSRAKYPADPREQAARTRTALARCGRTRLRAMKMGSQFSCLCRLRRSGIQQPVRRHQVSSADIHASTLVTRQSQTLTIPFVMLMGATVRCISSSNFMRHLTKLIERFMSSVATELNVIATGNRTGAKEDMLVQSECDWGAESDGSDDWGQDDTWGAESDDNKITMCDLESLLEKCDVEPGRRENKKDVAVSNKTEVVPTHNDERNTSPGFEKFDLDMVYEPTVVDNGHGEDEDDEILIDGCDDIDATKIDQMLSKYMSQEDDDEILGMLSTKGSKSDNRSSSALSGKKDKSEEKYERLPPDERALISFASRLRRVPQQVSRYAWGGEALWSIPVMTQAIRKQQAKQKLNTSKFSALPDVPPCACGAKRLFEFQLLPSILHKLEVDSHVRDGEACSDMMDLISSGGMNWGNVAIFSCSESCEENREEFIVVQESVSDTQERRPTRDTNDDPI</sequence>
<feature type="region of interest" description="Disordered" evidence="1">
    <location>
        <begin position="39"/>
        <end position="75"/>
    </location>
</feature>
<proteinExistence type="predicted"/>
<accession>K0R2Q0</accession>
<dbReference type="Pfam" id="PF04194">
    <property type="entry name" value="PDCD2_C"/>
    <property type="match status" value="1"/>
</dbReference>
<organism evidence="3 4">
    <name type="scientific">Thalassiosira oceanica</name>
    <name type="common">Marine diatom</name>
    <dbReference type="NCBI Taxonomy" id="159749"/>
    <lineage>
        <taxon>Eukaryota</taxon>
        <taxon>Sar</taxon>
        <taxon>Stramenopiles</taxon>
        <taxon>Ochrophyta</taxon>
        <taxon>Bacillariophyta</taxon>
        <taxon>Coscinodiscophyceae</taxon>
        <taxon>Thalassiosirophycidae</taxon>
        <taxon>Thalassiosirales</taxon>
        <taxon>Thalassiosiraceae</taxon>
        <taxon>Thalassiosira</taxon>
    </lineage>
</organism>
<dbReference type="GO" id="GO:0005737">
    <property type="term" value="C:cytoplasm"/>
    <property type="evidence" value="ECO:0007669"/>
    <property type="project" value="InterPro"/>
</dbReference>
<dbReference type="EMBL" id="AGNL01048466">
    <property type="protein sequence ID" value="EJK45504.1"/>
    <property type="molecule type" value="Genomic_DNA"/>
</dbReference>
<dbReference type="AlphaFoldDB" id="K0R2Q0"/>
<dbReference type="InterPro" id="IPR007320">
    <property type="entry name" value="PDCD2_C"/>
</dbReference>
<protein>
    <recommendedName>
        <fullName evidence="2">Programmed cell death protein 2 C-terminal domain-containing protein</fullName>
    </recommendedName>
</protein>
<evidence type="ECO:0000259" key="2">
    <source>
        <dbReference type="Pfam" id="PF04194"/>
    </source>
</evidence>
<gene>
    <name evidence="3" type="ORF">THAOC_35878</name>
</gene>
<dbReference type="PANTHER" id="PTHR46421:SF1">
    <property type="entry name" value="PROGRAMMED CELL DEATH PROTEIN 2-LIKE"/>
    <property type="match status" value="1"/>
</dbReference>
<feature type="domain" description="Programmed cell death protein 2 C-terminal" evidence="2">
    <location>
        <begin position="413"/>
        <end position="539"/>
    </location>
</feature>
<feature type="region of interest" description="Disordered" evidence="1">
    <location>
        <begin position="539"/>
        <end position="558"/>
    </location>
</feature>
<evidence type="ECO:0000313" key="3">
    <source>
        <dbReference type="EMBL" id="EJK45504.1"/>
    </source>
</evidence>
<keyword evidence="4" id="KW-1185">Reference proteome</keyword>
<reference evidence="3 4" key="1">
    <citation type="journal article" date="2012" name="Genome Biol.">
        <title>Genome and low-iron response of an oceanic diatom adapted to chronic iron limitation.</title>
        <authorList>
            <person name="Lommer M."/>
            <person name="Specht M."/>
            <person name="Roy A.S."/>
            <person name="Kraemer L."/>
            <person name="Andreson R."/>
            <person name="Gutowska M.A."/>
            <person name="Wolf J."/>
            <person name="Bergner S.V."/>
            <person name="Schilhabel M.B."/>
            <person name="Klostermeier U.C."/>
            <person name="Beiko R.G."/>
            <person name="Rosenstiel P."/>
            <person name="Hippler M."/>
            <person name="Laroche J."/>
        </authorList>
    </citation>
    <scope>NUCLEOTIDE SEQUENCE [LARGE SCALE GENOMIC DNA]</scope>
    <source>
        <strain evidence="3 4">CCMP1005</strain>
    </source>
</reference>
<evidence type="ECO:0000256" key="1">
    <source>
        <dbReference type="SAM" id="MobiDB-lite"/>
    </source>
</evidence>
<dbReference type="eggNOG" id="KOG2061">
    <property type="taxonomic scope" value="Eukaryota"/>
</dbReference>
<dbReference type="OrthoDB" id="366284at2759"/>
<feature type="compositionally biased region" description="Basic and acidic residues" evidence="1">
    <location>
        <begin position="393"/>
        <end position="404"/>
    </location>
</feature>
<feature type="region of interest" description="Disordered" evidence="1">
    <location>
        <begin position="376"/>
        <end position="404"/>
    </location>
</feature>
<comment type="caution">
    <text evidence="3">The sequence shown here is derived from an EMBL/GenBank/DDBJ whole genome shotgun (WGS) entry which is preliminary data.</text>
</comment>
<feature type="compositionally biased region" description="Basic and acidic residues" evidence="1">
    <location>
        <begin position="544"/>
        <end position="558"/>
    </location>
</feature>
<dbReference type="Proteomes" id="UP000266841">
    <property type="component" value="Unassembled WGS sequence"/>
</dbReference>
<dbReference type="PANTHER" id="PTHR46421">
    <property type="entry name" value="PROGRAMMED CELL DEATH PROTEIN 2-LIKE"/>
    <property type="match status" value="1"/>
</dbReference>